<dbReference type="GO" id="GO:1990961">
    <property type="term" value="P:xenobiotic detoxification by transmembrane export across the plasma membrane"/>
    <property type="evidence" value="ECO:0007669"/>
    <property type="project" value="InterPro"/>
</dbReference>
<dbReference type="NCBIfam" id="TIGR00797">
    <property type="entry name" value="matE"/>
    <property type="match status" value="1"/>
</dbReference>
<dbReference type="STRING" id="329884.A0A4U0Y348"/>
<keyword evidence="5 7" id="KW-0472">Membrane</keyword>
<evidence type="ECO:0000256" key="3">
    <source>
        <dbReference type="ARBA" id="ARBA00022692"/>
    </source>
</evidence>
<feature type="transmembrane region" description="Helical" evidence="7">
    <location>
        <begin position="377"/>
        <end position="396"/>
    </location>
</feature>
<comment type="caution">
    <text evidence="8">The sequence shown here is derived from an EMBL/GenBank/DDBJ whole genome shotgun (WGS) entry which is preliminary data.</text>
</comment>
<organism evidence="8 9">
    <name type="scientific">Friedmanniomyces simplex</name>
    <dbReference type="NCBI Taxonomy" id="329884"/>
    <lineage>
        <taxon>Eukaryota</taxon>
        <taxon>Fungi</taxon>
        <taxon>Dikarya</taxon>
        <taxon>Ascomycota</taxon>
        <taxon>Pezizomycotina</taxon>
        <taxon>Dothideomycetes</taxon>
        <taxon>Dothideomycetidae</taxon>
        <taxon>Mycosphaerellales</taxon>
        <taxon>Teratosphaeriaceae</taxon>
        <taxon>Friedmanniomyces</taxon>
    </lineage>
</organism>
<evidence type="ECO:0000256" key="1">
    <source>
        <dbReference type="ARBA" id="ARBA00004141"/>
    </source>
</evidence>
<evidence type="ECO:0000256" key="4">
    <source>
        <dbReference type="ARBA" id="ARBA00022989"/>
    </source>
</evidence>
<dbReference type="OrthoDB" id="2126698at2759"/>
<keyword evidence="4 7" id="KW-1133">Transmembrane helix</keyword>
<dbReference type="InterPro" id="IPR045069">
    <property type="entry name" value="MATE_euk"/>
</dbReference>
<comment type="subcellular location">
    <subcellularLocation>
        <location evidence="1">Membrane</location>
        <topology evidence="1">Multi-pass membrane protein</topology>
    </subcellularLocation>
</comment>
<accession>A0A4U0Y348</accession>
<evidence type="ECO:0000313" key="9">
    <source>
        <dbReference type="Proteomes" id="UP000309340"/>
    </source>
</evidence>
<gene>
    <name evidence="8" type="ORF">B0A55_00656</name>
</gene>
<feature type="compositionally biased region" description="Acidic residues" evidence="6">
    <location>
        <begin position="50"/>
        <end position="59"/>
    </location>
</feature>
<feature type="transmembrane region" description="Helical" evidence="7">
    <location>
        <begin position="252"/>
        <end position="273"/>
    </location>
</feature>
<feature type="transmembrane region" description="Helical" evidence="7">
    <location>
        <begin position="449"/>
        <end position="467"/>
    </location>
</feature>
<dbReference type="Proteomes" id="UP000309340">
    <property type="component" value="Unassembled WGS sequence"/>
</dbReference>
<feature type="transmembrane region" description="Helical" evidence="7">
    <location>
        <begin position="196"/>
        <end position="213"/>
    </location>
</feature>
<dbReference type="EMBL" id="NAJQ01000014">
    <property type="protein sequence ID" value="TKA83206.1"/>
    <property type="molecule type" value="Genomic_DNA"/>
</dbReference>
<evidence type="ECO:0008006" key="10">
    <source>
        <dbReference type="Google" id="ProtNLM"/>
    </source>
</evidence>
<dbReference type="GO" id="GO:0015297">
    <property type="term" value="F:antiporter activity"/>
    <property type="evidence" value="ECO:0007669"/>
    <property type="project" value="InterPro"/>
</dbReference>
<dbReference type="PANTHER" id="PTHR11206">
    <property type="entry name" value="MULTIDRUG RESISTANCE PROTEIN"/>
    <property type="match status" value="1"/>
</dbReference>
<comment type="similarity">
    <text evidence="2">Belongs to the multi antimicrobial extrusion (MATE) (TC 2.A.66.1) family.</text>
</comment>
<feature type="transmembrane region" description="Helical" evidence="7">
    <location>
        <begin position="225"/>
        <end position="246"/>
    </location>
</feature>
<dbReference type="GO" id="GO:0016020">
    <property type="term" value="C:membrane"/>
    <property type="evidence" value="ECO:0007669"/>
    <property type="project" value="UniProtKB-SubCell"/>
</dbReference>
<reference evidence="8 9" key="1">
    <citation type="submission" date="2017-03" db="EMBL/GenBank/DDBJ databases">
        <title>Genomes of endolithic fungi from Antarctica.</title>
        <authorList>
            <person name="Coleine C."/>
            <person name="Masonjones S."/>
            <person name="Stajich J.E."/>
        </authorList>
    </citation>
    <scope>NUCLEOTIDE SEQUENCE [LARGE SCALE GENOMIC DNA]</scope>
    <source>
        <strain evidence="8 9">CCFEE 5184</strain>
    </source>
</reference>
<feature type="transmembrane region" description="Helical" evidence="7">
    <location>
        <begin position="113"/>
        <end position="137"/>
    </location>
</feature>
<feature type="transmembrane region" description="Helical" evidence="7">
    <location>
        <begin position="73"/>
        <end position="93"/>
    </location>
</feature>
<feature type="compositionally biased region" description="Basic and acidic residues" evidence="6">
    <location>
        <begin position="23"/>
        <end position="49"/>
    </location>
</feature>
<protein>
    <recommendedName>
        <fullName evidence="10">Transporter C11D3.06</fullName>
    </recommendedName>
</protein>
<evidence type="ECO:0000256" key="7">
    <source>
        <dbReference type="SAM" id="Phobius"/>
    </source>
</evidence>
<evidence type="ECO:0000256" key="5">
    <source>
        <dbReference type="ARBA" id="ARBA00023136"/>
    </source>
</evidence>
<dbReference type="InterPro" id="IPR002528">
    <property type="entry name" value="MATE_fam"/>
</dbReference>
<dbReference type="Pfam" id="PF01554">
    <property type="entry name" value="MatE"/>
    <property type="match status" value="2"/>
</dbReference>
<feature type="region of interest" description="Disordered" evidence="6">
    <location>
        <begin position="1"/>
        <end position="63"/>
    </location>
</feature>
<feature type="transmembrane region" description="Helical" evidence="7">
    <location>
        <begin position="158"/>
        <end position="176"/>
    </location>
</feature>
<dbReference type="GO" id="GO:0042910">
    <property type="term" value="F:xenobiotic transmembrane transporter activity"/>
    <property type="evidence" value="ECO:0007669"/>
    <property type="project" value="InterPro"/>
</dbReference>
<feature type="transmembrane region" description="Helical" evidence="7">
    <location>
        <begin position="473"/>
        <end position="496"/>
    </location>
</feature>
<evidence type="ECO:0000256" key="2">
    <source>
        <dbReference type="ARBA" id="ARBA00010199"/>
    </source>
</evidence>
<evidence type="ECO:0000313" key="8">
    <source>
        <dbReference type="EMBL" id="TKA83206.1"/>
    </source>
</evidence>
<feature type="compositionally biased region" description="Polar residues" evidence="6">
    <location>
        <begin position="1"/>
        <end position="12"/>
    </location>
</feature>
<name>A0A4U0Y348_9PEZI</name>
<proteinExistence type="inferred from homology"/>
<dbReference type="AlphaFoldDB" id="A0A4U0Y348"/>
<sequence>MESCQEGVQSARSWLPSFLRPASQRDDSKKIDASTPPDERTTLLPKPDDTGEGETYELEGESKSRTRRIATEFWVLFKASIPVILAYTLQNSLQTVSVLIVGRLSPEALSVAAFSYMFAMATAWLIGMGGTTAIDTLASASFTGSKNKHDLGIILQRALFILTLFYIPVIILWIFSEPVFKALKQEDYIARDSSKFLSVLIPGGFGYIYFECMKKYLQAQGIMRPGTYVLLITSPINAGLNFLFIYTFKIGLLGAPIATGISYWLSFILLVAYSRWVAGSECWGGFDRRCFHNIGTFARIAALGVIHVGTEWWAFEIVAIVAGQLGTVSLASQSVIMTADQVMNTIPFGVGVATSARVGNLLGARDAKGAARAANTAAWLSMILGALVLAILMGTKENFAYLFNDDKRVVRLTAEVLPYVALFQIADGLNGSCGGALRGQGRQHVGAAVNIISYYCGALPLGIYLAFHGWGLAGLWVGQCIALYLVGAAEWVIVAFSNWDKEVEKAFNRMDPGARAEQGGGGEVAHEEL</sequence>
<keyword evidence="9" id="KW-1185">Reference proteome</keyword>
<evidence type="ECO:0000256" key="6">
    <source>
        <dbReference type="SAM" id="MobiDB-lite"/>
    </source>
</evidence>
<keyword evidence="3 7" id="KW-0812">Transmembrane</keyword>
<dbReference type="CDD" id="cd13132">
    <property type="entry name" value="MATE_eukaryotic"/>
    <property type="match status" value="1"/>
</dbReference>